<name>A0AAU7C8R2_9BACT</name>
<dbReference type="Pfam" id="PF13228">
    <property type="entry name" value="DUF4037"/>
    <property type="match status" value="1"/>
</dbReference>
<dbReference type="RefSeq" id="WP_406694282.1">
    <property type="nucleotide sequence ID" value="NZ_CP155447.1"/>
</dbReference>
<accession>A0AAU7C8R2</accession>
<dbReference type="InterPro" id="IPR043519">
    <property type="entry name" value="NT_sf"/>
</dbReference>
<feature type="domain" description="Polymerase nucleotidyl transferase" evidence="1">
    <location>
        <begin position="20"/>
        <end position="67"/>
    </location>
</feature>
<gene>
    <name evidence="3" type="ORF">V5E97_24715</name>
</gene>
<reference evidence="3" key="1">
    <citation type="submission" date="2024-05" db="EMBL/GenBank/DDBJ databases">
        <title>Planctomycetes of the genus Singulisphaera possess chitinolytic capabilities.</title>
        <authorList>
            <person name="Ivanova A."/>
        </authorList>
    </citation>
    <scope>NUCLEOTIDE SEQUENCE</scope>
    <source>
        <strain evidence="3">Ch08T</strain>
    </source>
</reference>
<proteinExistence type="predicted"/>
<protein>
    <submittedName>
        <fullName evidence="3">Nucleotidyltransferase domain-containing protein</fullName>
    </submittedName>
</protein>
<dbReference type="Pfam" id="PF01909">
    <property type="entry name" value="NTP_transf_2"/>
    <property type="match status" value="1"/>
</dbReference>
<dbReference type="GO" id="GO:0016779">
    <property type="term" value="F:nucleotidyltransferase activity"/>
    <property type="evidence" value="ECO:0007669"/>
    <property type="project" value="InterPro"/>
</dbReference>
<dbReference type="InterPro" id="IPR025117">
    <property type="entry name" value="DUF4037"/>
</dbReference>
<evidence type="ECO:0000313" key="3">
    <source>
        <dbReference type="EMBL" id="XBH01543.1"/>
    </source>
</evidence>
<evidence type="ECO:0000259" key="1">
    <source>
        <dbReference type="Pfam" id="PF01909"/>
    </source>
</evidence>
<sequence length="293" mass="31907">MEQLSRGQRELVSSLTERLGVIPGIQAVVLGGSHARGRAQPGSDIDLGLLYSEAVPFSVESVRELAEAVNDTPGSAVSDFYGWGPWVNGGAWLTVGGQRVDLLYRSLEHVERVIADAEAGRYEVHYHQQPPFGFFSGTYLGEVAVCIPLFDPTDKLAALKRRVADYPEALQRAVIRDYMFMAEFTLSTFAPKFAARSDTYGTAACLTRGVNELVMALFALNRAYPLNDKTALAEVAEFEIAPPRFGLRVQGAFQHLGGSPAELGAAVEGVARLVRETVELAGDLYRPQFTLPK</sequence>
<feature type="domain" description="DUF4037" evidence="2">
    <location>
        <begin position="149"/>
        <end position="225"/>
    </location>
</feature>
<dbReference type="CDD" id="cd05403">
    <property type="entry name" value="NT_KNTase_like"/>
    <property type="match status" value="1"/>
</dbReference>
<dbReference type="AlphaFoldDB" id="A0AAU7C8R2"/>
<dbReference type="SUPFAM" id="SSF81301">
    <property type="entry name" value="Nucleotidyltransferase"/>
    <property type="match status" value="1"/>
</dbReference>
<organism evidence="3">
    <name type="scientific">Singulisphaera sp. Ch08</name>
    <dbReference type="NCBI Taxonomy" id="3120278"/>
    <lineage>
        <taxon>Bacteria</taxon>
        <taxon>Pseudomonadati</taxon>
        <taxon>Planctomycetota</taxon>
        <taxon>Planctomycetia</taxon>
        <taxon>Isosphaerales</taxon>
        <taxon>Isosphaeraceae</taxon>
        <taxon>Singulisphaera</taxon>
    </lineage>
</organism>
<evidence type="ECO:0000259" key="2">
    <source>
        <dbReference type="Pfam" id="PF13228"/>
    </source>
</evidence>
<dbReference type="InterPro" id="IPR002934">
    <property type="entry name" value="Polymerase_NTP_transf_dom"/>
</dbReference>
<dbReference type="Gene3D" id="3.30.460.10">
    <property type="entry name" value="Beta Polymerase, domain 2"/>
    <property type="match status" value="1"/>
</dbReference>
<dbReference type="EMBL" id="CP155447">
    <property type="protein sequence ID" value="XBH01543.1"/>
    <property type="molecule type" value="Genomic_DNA"/>
</dbReference>